<feature type="domain" description="PDZ" evidence="3">
    <location>
        <begin position="122"/>
        <end position="182"/>
    </location>
</feature>
<dbReference type="OrthoDB" id="41888at2759"/>
<dbReference type="SUPFAM" id="SSF48452">
    <property type="entry name" value="TPR-like"/>
    <property type="match status" value="1"/>
</dbReference>
<evidence type="ECO:0000313" key="5">
    <source>
        <dbReference type="Proteomes" id="UP001165065"/>
    </source>
</evidence>
<gene>
    <name evidence="4" type="ORF">TrCOL_g7442</name>
</gene>
<reference evidence="5" key="1">
    <citation type="journal article" date="2023" name="Commun. Biol.">
        <title>Genome analysis of Parmales, the sister group of diatoms, reveals the evolutionary specialization of diatoms from phago-mixotrophs to photoautotrophs.</title>
        <authorList>
            <person name="Ban H."/>
            <person name="Sato S."/>
            <person name="Yoshikawa S."/>
            <person name="Yamada K."/>
            <person name="Nakamura Y."/>
            <person name="Ichinomiya M."/>
            <person name="Sato N."/>
            <person name="Blanc-Mathieu R."/>
            <person name="Endo H."/>
            <person name="Kuwata A."/>
            <person name="Ogata H."/>
        </authorList>
    </citation>
    <scope>NUCLEOTIDE SEQUENCE [LARGE SCALE GENOMIC DNA]</scope>
</reference>
<dbReference type="InterPro" id="IPR036034">
    <property type="entry name" value="PDZ_sf"/>
</dbReference>
<feature type="repeat" description="PPR" evidence="2">
    <location>
        <begin position="522"/>
        <end position="556"/>
    </location>
</feature>
<dbReference type="InterPro" id="IPR001478">
    <property type="entry name" value="PDZ"/>
</dbReference>
<comment type="similarity">
    <text evidence="1">Belongs to the PPR family. P subfamily.</text>
</comment>
<protein>
    <recommendedName>
        <fullName evidence="3">PDZ domain-containing protein</fullName>
    </recommendedName>
</protein>
<sequence>MLLIDGTATERILDMDTLQVTDQTREEEVEVEEDSGMSRMSRIVSARSTSDDVQGILVAYVQPGGQAEAAGIKVGDMLVKTSATIGDGMWPKGNIEGVKASLLSRLAVTKQASVLISRPTGEVTTVEETFSLTLKRPIGVQLRQVEAANGRREVVVSEVATGGVNSEVLQGLKVGDKVLAVEAALGGKLWPHTTVDGVVAAVNGRLPGTTVNIRFSRTVEVGGFVVPDVASNPESSEAIDDTLKQTVKSFKVLSEGSSLAPTGSKTHKILLSRSRSILANYVSNHVSNKDSKDYMLPSLAASKVLTVLAEADAQLDAGTLKQVMEAYLRCRDSEGAINAFTASTGLMVKKGDKEDRSFVWYGKDGSTHAITANVYAFDLDSGTCLLRALALEGDFKGAVKVLKDMLMWKENGGIKVDGVAWNIALSAARGREDGKGAIKLFDAMPDEEKTAVSYNTVIRILCGMGEVERAKEVMEGMKRGGKGRLLDKVAVTTVMNGLVNEGKVEEAMGVFSEAAFYGIVYDATAYNTVLRGLMRSRDYERAEAVVERMEDSGVKPDFMTYSYLMKSLLDTKKYDEVITVFDSALDVDSRVVRNIGLYTTAITAAARMRNFDKAMAYIGKMKGEGITPNTKALTSLVNACVMCGKPDVGLEVYEGMKERGLGEDSRAKLTIVRAYVQLGRWDDAMGVLQGGKSGGKDFKGNEIMEGYEQVLKGMTGEGEWTRAREGLETLLRYGFIPSRKIMVGIMRGCNVFRDAGGNTEDVLRFLFDTVDMLGERKIPISGSLYAYLLHRIADLVYSYGWESEDAKIFMEVGKAVRGAKLRDNTMVGAGNNWRRGEVGEVWGGLVEVLREEEGRKADDLMMGSMRVRVGGDEVDKVGTAERRIARVSGAGRGRRAEV</sequence>
<feature type="repeat" description="PPR" evidence="2">
    <location>
        <begin position="450"/>
        <end position="484"/>
    </location>
</feature>
<dbReference type="NCBIfam" id="TIGR00756">
    <property type="entry name" value="PPR"/>
    <property type="match status" value="5"/>
</dbReference>
<dbReference type="Gene3D" id="2.30.42.10">
    <property type="match status" value="1"/>
</dbReference>
<dbReference type="EMBL" id="BRYA01000395">
    <property type="protein sequence ID" value="GMI48413.1"/>
    <property type="molecule type" value="Genomic_DNA"/>
</dbReference>
<dbReference type="InterPro" id="IPR050872">
    <property type="entry name" value="PPR_P_subfamily"/>
</dbReference>
<feature type="repeat" description="PPR" evidence="2">
    <location>
        <begin position="629"/>
        <end position="663"/>
    </location>
</feature>
<feature type="repeat" description="PPR" evidence="2">
    <location>
        <begin position="594"/>
        <end position="628"/>
    </location>
</feature>
<organism evidence="4 5">
    <name type="scientific">Triparma columacea</name>
    <dbReference type="NCBI Taxonomy" id="722753"/>
    <lineage>
        <taxon>Eukaryota</taxon>
        <taxon>Sar</taxon>
        <taxon>Stramenopiles</taxon>
        <taxon>Ochrophyta</taxon>
        <taxon>Bolidophyceae</taxon>
        <taxon>Parmales</taxon>
        <taxon>Triparmaceae</taxon>
        <taxon>Triparma</taxon>
    </lineage>
</organism>
<dbReference type="PANTHER" id="PTHR46128">
    <property type="entry name" value="MITOCHONDRIAL GROUP I INTRON SPLICING FACTOR CCM1"/>
    <property type="match status" value="1"/>
</dbReference>
<dbReference type="Pfam" id="PF13812">
    <property type="entry name" value="PPR_3"/>
    <property type="match status" value="2"/>
</dbReference>
<dbReference type="AlphaFoldDB" id="A0A9W7GPQ2"/>
<comment type="caution">
    <text evidence="4">The sequence shown here is derived from an EMBL/GenBank/DDBJ whole genome shotgun (WGS) entry which is preliminary data.</text>
</comment>
<proteinExistence type="inferred from homology"/>
<dbReference type="PROSITE" id="PS51375">
    <property type="entry name" value="PPR"/>
    <property type="match status" value="4"/>
</dbReference>
<evidence type="ECO:0000313" key="4">
    <source>
        <dbReference type="EMBL" id="GMI48413.1"/>
    </source>
</evidence>
<dbReference type="InterPro" id="IPR011990">
    <property type="entry name" value="TPR-like_helical_dom_sf"/>
</dbReference>
<name>A0A9W7GPQ2_9STRA</name>
<dbReference type="InterPro" id="IPR002885">
    <property type="entry name" value="PPR_rpt"/>
</dbReference>
<accession>A0A9W7GPQ2</accession>
<dbReference type="PROSITE" id="PS50106">
    <property type="entry name" value="PDZ"/>
    <property type="match status" value="2"/>
</dbReference>
<dbReference type="Gene3D" id="1.25.40.10">
    <property type="entry name" value="Tetratricopeptide repeat domain"/>
    <property type="match status" value="4"/>
</dbReference>
<dbReference type="Proteomes" id="UP001165065">
    <property type="component" value="Unassembled WGS sequence"/>
</dbReference>
<evidence type="ECO:0000256" key="1">
    <source>
        <dbReference type="ARBA" id="ARBA00007626"/>
    </source>
</evidence>
<evidence type="ECO:0000256" key="2">
    <source>
        <dbReference type="PROSITE-ProRule" id="PRU00708"/>
    </source>
</evidence>
<keyword evidence="5" id="KW-1185">Reference proteome</keyword>
<evidence type="ECO:0000259" key="3">
    <source>
        <dbReference type="PROSITE" id="PS50106"/>
    </source>
</evidence>
<dbReference type="Pfam" id="PF01535">
    <property type="entry name" value="PPR"/>
    <property type="match status" value="2"/>
</dbReference>
<feature type="domain" description="PDZ" evidence="3">
    <location>
        <begin position="28"/>
        <end position="82"/>
    </location>
</feature>
<dbReference type="PANTHER" id="PTHR46128:SF329">
    <property type="entry name" value="MITOCHONDRIAL GROUP I INTRON SPLICING FACTOR DMR1"/>
    <property type="match status" value="1"/>
</dbReference>
<dbReference type="SUPFAM" id="SSF50156">
    <property type="entry name" value="PDZ domain-like"/>
    <property type="match status" value="1"/>
</dbReference>